<dbReference type="InterPro" id="IPR019734">
    <property type="entry name" value="TPR_rpt"/>
</dbReference>
<name>A0ABM7X745_9BACT</name>
<evidence type="ECO:0000256" key="2">
    <source>
        <dbReference type="SAM" id="Coils"/>
    </source>
</evidence>
<reference evidence="4" key="1">
    <citation type="journal article" date="2022" name="Int. J. Syst. Evol. Microbiol.">
        <title>Anaeromyxobacter oryzae sp. nov., Anaeromyxobacter diazotrophicus sp. nov. and Anaeromyxobacter paludicola sp. nov., isolated from paddy soils.</title>
        <authorList>
            <person name="Itoh H."/>
            <person name="Xu Z."/>
            <person name="Mise K."/>
            <person name="Masuda Y."/>
            <person name="Ushijima N."/>
            <person name="Hayakawa C."/>
            <person name="Shiratori Y."/>
            <person name="Senoo K."/>
        </authorList>
    </citation>
    <scope>NUCLEOTIDE SEQUENCE [LARGE SCALE GENOMIC DNA]</scope>
    <source>
        <strain evidence="4">Red630</strain>
    </source>
</reference>
<evidence type="ECO:0000256" key="1">
    <source>
        <dbReference type="PROSITE-ProRule" id="PRU00339"/>
    </source>
</evidence>
<accession>A0ABM7X745</accession>
<keyword evidence="2" id="KW-0175">Coiled coil</keyword>
<keyword evidence="1" id="KW-0802">TPR repeat</keyword>
<evidence type="ECO:0008006" key="5">
    <source>
        <dbReference type="Google" id="ProtNLM"/>
    </source>
</evidence>
<protein>
    <recommendedName>
        <fullName evidence="5">Tetratricopeptide repeat protein</fullName>
    </recommendedName>
</protein>
<dbReference type="SUPFAM" id="SSF48452">
    <property type="entry name" value="TPR-like"/>
    <property type="match status" value="1"/>
</dbReference>
<gene>
    <name evidence="3" type="ORF">AMPC_07680</name>
</gene>
<dbReference type="Gene3D" id="1.25.40.10">
    <property type="entry name" value="Tetratricopeptide repeat domain"/>
    <property type="match status" value="1"/>
</dbReference>
<dbReference type="EMBL" id="AP025592">
    <property type="protein sequence ID" value="BDG07655.1"/>
    <property type="molecule type" value="Genomic_DNA"/>
</dbReference>
<dbReference type="RefSeq" id="WP_248344486.1">
    <property type="nucleotide sequence ID" value="NZ_AP025592.1"/>
</dbReference>
<dbReference type="Proteomes" id="UP001162734">
    <property type="component" value="Chromosome"/>
</dbReference>
<feature type="coiled-coil region" evidence="2">
    <location>
        <begin position="116"/>
        <end position="143"/>
    </location>
</feature>
<evidence type="ECO:0000313" key="4">
    <source>
        <dbReference type="Proteomes" id="UP001162734"/>
    </source>
</evidence>
<feature type="repeat" description="TPR" evidence="1">
    <location>
        <begin position="54"/>
        <end position="87"/>
    </location>
</feature>
<organism evidence="3 4">
    <name type="scientific">Anaeromyxobacter paludicola</name>
    <dbReference type="NCBI Taxonomy" id="2918171"/>
    <lineage>
        <taxon>Bacteria</taxon>
        <taxon>Pseudomonadati</taxon>
        <taxon>Myxococcota</taxon>
        <taxon>Myxococcia</taxon>
        <taxon>Myxococcales</taxon>
        <taxon>Cystobacterineae</taxon>
        <taxon>Anaeromyxobacteraceae</taxon>
        <taxon>Anaeromyxobacter</taxon>
    </lineage>
</organism>
<dbReference type="PROSITE" id="PS50005">
    <property type="entry name" value="TPR"/>
    <property type="match status" value="1"/>
</dbReference>
<keyword evidence="4" id="KW-1185">Reference proteome</keyword>
<evidence type="ECO:0000313" key="3">
    <source>
        <dbReference type="EMBL" id="BDG07655.1"/>
    </source>
</evidence>
<proteinExistence type="predicted"/>
<sequence length="283" mass="31432">MIPLLLALSLAAGPTPPDLKRARDRYEFGAYAECAGAVRELLARQPDLPDPEAAEAYKLLGLSEYQLGDKEQARAAFVSLLSHDPDYALDPFFVPPSIVELFDQVKKEREPELAPLRERKRQLREQERLAEEARRKLLAEEQARSGPPTKVIRVQERIYLFNWLPLGAGQFQNGQGSKGTAIAAGEVVMGLVNIGAILFHNQIAEDRSRRCSASQPTGCSHPPFSDADRRLLDRTDAVKYASAALFWAIYAYGVVDAHLNYVPRVETEITPQGGGALKMTWAY</sequence>
<dbReference type="InterPro" id="IPR011990">
    <property type="entry name" value="TPR-like_helical_dom_sf"/>
</dbReference>
<dbReference type="SMART" id="SM00028">
    <property type="entry name" value="TPR"/>
    <property type="match status" value="1"/>
</dbReference>